<dbReference type="EMBL" id="JACAZF010000008">
    <property type="protein sequence ID" value="KAF7296860.1"/>
    <property type="molecule type" value="Genomic_DNA"/>
</dbReference>
<evidence type="ECO:0000313" key="1">
    <source>
        <dbReference type="EMBL" id="KAF7296860.1"/>
    </source>
</evidence>
<dbReference type="Proteomes" id="UP000636479">
    <property type="component" value="Unassembled WGS sequence"/>
</dbReference>
<dbReference type="RefSeq" id="XP_037217219.1">
    <property type="nucleotide sequence ID" value="XM_037365807.1"/>
</dbReference>
<keyword evidence="2" id="KW-1185">Reference proteome</keyword>
<dbReference type="GeneID" id="59348323"/>
<dbReference type="AlphaFoldDB" id="A0A8H6SFF2"/>
<dbReference type="OrthoDB" id="3046150at2759"/>
<accession>A0A8H6SFF2</accession>
<gene>
    <name evidence="1" type="ORF">MIND_00917300</name>
</gene>
<evidence type="ECO:0000313" key="2">
    <source>
        <dbReference type="Proteomes" id="UP000636479"/>
    </source>
</evidence>
<protein>
    <submittedName>
        <fullName evidence="1">Uncharacterized protein</fullName>
    </submittedName>
</protein>
<name>A0A8H6SFF2_9AGAR</name>
<sequence>MPPLTRTLSGTTIRSWWSDNNTIGVTINLHAVAKPLIRALHGRQARSLLKASETEPLSIERLELYVGYLRGNYIASSAKARILQELEERIRAPRFDGDVKAILYGLNPLHMDLLCHFLASEDPTIKLPACYIAQRVCIQTQEISHACLLECAVALLYSPYEVTTEAATLDSLAGICWRGFGAEIVANVAGSAAMPPARIDQLLSSVVTLLVGAWSFRTLCEAIIPGLGPTDIPAEPWTVMYLDQMLGNRPVVSRSAIWALRQTIAVKPIPSIEVVRHAPDIINTLPHNPARQQFACWFAATLILESEAFPYEGMERVFAGAVRDPANDARLRKAARFGIERAATRREYQLVLSRVNNSPGEGVMGGSW</sequence>
<comment type="caution">
    <text evidence="1">The sequence shown here is derived from an EMBL/GenBank/DDBJ whole genome shotgun (WGS) entry which is preliminary data.</text>
</comment>
<organism evidence="1 2">
    <name type="scientific">Mycena indigotica</name>
    <dbReference type="NCBI Taxonomy" id="2126181"/>
    <lineage>
        <taxon>Eukaryota</taxon>
        <taxon>Fungi</taxon>
        <taxon>Dikarya</taxon>
        <taxon>Basidiomycota</taxon>
        <taxon>Agaricomycotina</taxon>
        <taxon>Agaricomycetes</taxon>
        <taxon>Agaricomycetidae</taxon>
        <taxon>Agaricales</taxon>
        <taxon>Marasmiineae</taxon>
        <taxon>Mycenaceae</taxon>
        <taxon>Mycena</taxon>
    </lineage>
</organism>
<reference evidence="1" key="1">
    <citation type="submission" date="2020-05" db="EMBL/GenBank/DDBJ databases">
        <title>Mycena genomes resolve the evolution of fungal bioluminescence.</title>
        <authorList>
            <person name="Tsai I.J."/>
        </authorList>
    </citation>
    <scope>NUCLEOTIDE SEQUENCE</scope>
    <source>
        <strain evidence="1">171206Taipei</strain>
    </source>
</reference>
<proteinExistence type="predicted"/>